<dbReference type="EMBL" id="MU277211">
    <property type="protein sequence ID" value="KAI0061737.1"/>
    <property type="molecule type" value="Genomic_DNA"/>
</dbReference>
<proteinExistence type="predicted"/>
<gene>
    <name evidence="1" type="ORF">BV25DRAFT_1916744</name>
</gene>
<protein>
    <submittedName>
        <fullName evidence="1">Cytochrome P450</fullName>
    </submittedName>
</protein>
<evidence type="ECO:0000313" key="2">
    <source>
        <dbReference type="Proteomes" id="UP000814140"/>
    </source>
</evidence>
<dbReference type="Proteomes" id="UP000814140">
    <property type="component" value="Unassembled WGS sequence"/>
</dbReference>
<evidence type="ECO:0000313" key="1">
    <source>
        <dbReference type="EMBL" id="KAI0061737.1"/>
    </source>
</evidence>
<keyword evidence="2" id="KW-1185">Reference proteome</keyword>
<organism evidence="1 2">
    <name type="scientific">Artomyces pyxidatus</name>
    <dbReference type="NCBI Taxonomy" id="48021"/>
    <lineage>
        <taxon>Eukaryota</taxon>
        <taxon>Fungi</taxon>
        <taxon>Dikarya</taxon>
        <taxon>Basidiomycota</taxon>
        <taxon>Agaricomycotina</taxon>
        <taxon>Agaricomycetes</taxon>
        <taxon>Russulales</taxon>
        <taxon>Auriscalpiaceae</taxon>
        <taxon>Artomyces</taxon>
    </lineage>
</organism>
<name>A0ACB8T046_9AGAM</name>
<reference evidence="1" key="1">
    <citation type="submission" date="2021-03" db="EMBL/GenBank/DDBJ databases">
        <authorList>
            <consortium name="DOE Joint Genome Institute"/>
            <person name="Ahrendt S."/>
            <person name="Looney B.P."/>
            <person name="Miyauchi S."/>
            <person name="Morin E."/>
            <person name="Drula E."/>
            <person name="Courty P.E."/>
            <person name="Chicoki N."/>
            <person name="Fauchery L."/>
            <person name="Kohler A."/>
            <person name="Kuo A."/>
            <person name="Labutti K."/>
            <person name="Pangilinan J."/>
            <person name="Lipzen A."/>
            <person name="Riley R."/>
            <person name="Andreopoulos W."/>
            <person name="He G."/>
            <person name="Johnson J."/>
            <person name="Barry K.W."/>
            <person name="Grigoriev I.V."/>
            <person name="Nagy L."/>
            <person name="Hibbett D."/>
            <person name="Henrissat B."/>
            <person name="Matheny P.B."/>
            <person name="Labbe J."/>
            <person name="Martin F."/>
        </authorList>
    </citation>
    <scope>NUCLEOTIDE SEQUENCE</scope>
    <source>
        <strain evidence="1">HHB10654</strain>
    </source>
</reference>
<sequence length="510" mass="57156">MFDLTVLSLPDLSVLVIVLVSFGLFFTRRKHNGLPRPPGPRGLPLIGNLLDVPKEPMSWLTYEQWGKTYGEIVSVEVFGQVIVILQSAKAARDLLEKKGAIYSDRPTLTFCDMARWEWFLPIARPNDQWRTGRRLLERSLRPSNIVQYRAVVQAKVHAFLQRLLSRPDDFKEHVEHLQATISMSLFYGYDVKDGADELAESGQKFIRMFNNTALPGTLWVNDFPFLRFLPDWFPGTEFKQLAKLSHKLGHEVMTGPLNYVKEAMINGTARPSLALHDLQECKSEKDERELETTLGSLHAAGADATGAMMMTFFLVLVLFPSVQEKAQAELDAVTGGTRFPEFEDRGSLPYIDALCKEVLRWQTIAPIALPHATTEDDVYNGYFIPKGSLVIGNTWSILRDSVSYSDPDMFKPERFLSPEGRFVDDPGLSPVFGYGKRICPGRHLVDTEFFVSAAYVLSTFTVGRAKDAQGKDIPIPGTWSGHVVSQPDPFVCSIRPRNQAAVELINATGA</sequence>
<comment type="caution">
    <text evidence="1">The sequence shown here is derived from an EMBL/GenBank/DDBJ whole genome shotgun (WGS) entry which is preliminary data.</text>
</comment>
<accession>A0ACB8T046</accession>
<reference evidence="1" key="2">
    <citation type="journal article" date="2022" name="New Phytol.">
        <title>Evolutionary transition to the ectomycorrhizal habit in the genomes of a hyperdiverse lineage of mushroom-forming fungi.</title>
        <authorList>
            <person name="Looney B."/>
            <person name="Miyauchi S."/>
            <person name="Morin E."/>
            <person name="Drula E."/>
            <person name="Courty P.E."/>
            <person name="Kohler A."/>
            <person name="Kuo A."/>
            <person name="LaButti K."/>
            <person name="Pangilinan J."/>
            <person name="Lipzen A."/>
            <person name="Riley R."/>
            <person name="Andreopoulos W."/>
            <person name="He G."/>
            <person name="Johnson J."/>
            <person name="Nolan M."/>
            <person name="Tritt A."/>
            <person name="Barry K.W."/>
            <person name="Grigoriev I.V."/>
            <person name="Nagy L.G."/>
            <person name="Hibbett D."/>
            <person name="Henrissat B."/>
            <person name="Matheny P.B."/>
            <person name="Labbe J."/>
            <person name="Martin F.M."/>
        </authorList>
    </citation>
    <scope>NUCLEOTIDE SEQUENCE</scope>
    <source>
        <strain evidence="1">HHB10654</strain>
    </source>
</reference>